<keyword evidence="1" id="KW-0472">Membrane</keyword>
<feature type="transmembrane region" description="Helical" evidence="1">
    <location>
        <begin position="14"/>
        <end position="40"/>
    </location>
</feature>
<sequence>MTPVKLSQWAGRSLIIIAALHTVVTGIHPFWITWFSGGLWTFSMEKASALTAFWALPGGFVVTMVLLGLLVIHLAKRGEVAPGYVGWALLGWSVVCVAIIGVSGFLTALVPAGMLITANIKARRRSAVG</sequence>
<protein>
    <recommendedName>
        <fullName evidence="4">DUF4064 domain-containing protein</fullName>
    </recommendedName>
</protein>
<reference evidence="2 3" key="1">
    <citation type="submission" date="2019-06" db="EMBL/GenBank/DDBJ databases">
        <title>Sequencing the genomes of 1000 actinobacteria strains.</title>
        <authorList>
            <person name="Klenk H.-P."/>
        </authorList>
    </citation>
    <scope>NUCLEOTIDE SEQUENCE [LARGE SCALE GENOMIC DNA]</scope>
    <source>
        <strain evidence="2 3">DSM 45928</strain>
    </source>
</reference>
<comment type="caution">
    <text evidence="2">The sequence shown here is derived from an EMBL/GenBank/DDBJ whole genome shotgun (WGS) entry which is preliminary data.</text>
</comment>
<evidence type="ECO:0000313" key="2">
    <source>
        <dbReference type="EMBL" id="TQL77253.1"/>
    </source>
</evidence>
<proteinExistence type="predicted"/>
<dbReference type="RefSeq" id="WP_211347684.1">
    <property type="nucleotide sequence ID" value="NZ_JBHTGS010000001.1"/>
</dbReference>
<evidence type="ECO:0008006" key="4">
    <source>
        <dbReference type="Google" id="ProtNLM"/>
    </source>
</evidence>
<dbReference type="Proteomes" id="UP000317043">
    <property type="component" value="Unassembled WGS sequence"/>
</dbReference>
<name>A0A543AXH2_9ACTN</name>
<evidence type="ECO:0000256" key="1">
    <source>
        <dbReference type="SAM" id="Phobius"/>
    </source>
</evidence>
<dbReference type="InParanoid" id="A0A543AXH2"/>
<feature type="transmembrane region" description="Helical" evidence="1">
    <location>
        <begin position="87"/>
        <end position="116"/>
    </location>
</feature>
<dbReference type="EMBL" id="VFOW01000001">
    <property type="protein sequence ID" value="TQL77253.1"/>
    <property type="molecule type" value="Genomic_DNA"/>
</dbReference>
<evidence type="ECO:0000313" key="3">
    <source>
        <dbReference type="Proteomes" id="UP000317043"/>
    </source>
</evidence>
<keyword evidence="1" id="KW-1133">Transmembrane helix</keyword>
<keyword evidence="1" id="KW-0812">Transmembrane</keyword>
<accession>A0A543AXH2</accession>
<organism evidence="2 3">
    <name type="scientific">Stackebrandtia endophytica</name>
    <dbReference type="NCBI Taxonomy" id="1496996"/>
    <lineage>
        <taxon>Bacteria</taxon>
        <taxon>Bacillati</taxon>
        <taxon>Actinomycetota</taxon>
        <taxon>Actinomycetes</taxon>
        <taxon>Glycomycetales</taxon>
        <taxon>Glycomycetaceae</taxon>
        <taxon>Stackebrandtia</taxon>
    </lineage>
</organism>
<feature type="transmembrane region" description="Helical" evidence="1">
    <location>
        <begin position="52"/>
        <end position="75"/>
    </location>
</feature>
<gene>
    <name evidence="2" type="ORF">FB566_2807</name>
</gene>
<dbReference type="AlphaFoldDB" id="A0A543AXH2"/>
<dbReference type="Pfam" id="PF20064">
    <property type="entry name" value="DUF6463"/>
    <property type="match status" value="1"/>
</dbReference>
<keyword evidence="3" id="KW-1185">Reference proteome</keyword>
<dbReference type="InterPro" id="IPR045590">
    <property type="entry name" value="DUF6463"/>
</dbReference>